<sequence length="140" mass="15618">MMPGNLRKSAGKRGSGRTEADYLKARKRALRASQVCAGCHQAIDLTLKPICQYVNTDGYTVETAHMIPRTCGDECKGHARKANPWSASANHKIPVSKLQPDSKLLTDHRNLEPMHLKCNQTLGDRVVVKARHKVSRDWFA</sequence>
<dbReference type="Proteomes" id="UP000185210">
    <property type="component" value="Unassembled WGS sequence"/>
</dbReference>
<protein>
    <recommendedName>
        <fullName evidence="3">HNH endonuclease</fullName>
    </recommendedName>
</protein>
<gene>
    <name evidence="1" type="ORF">SAMEA2070301_03337</name>
</gene>
<evidence type="ECO:0000313" key="1">
    <source>
        <dbReference type="EMBL" id="SIB23772.1"/>
    </source>
</evidence>
<reference evidence="1 2" key="1">
    <citation type="submission" date="2016-11" db="EMBL/GenBank/DDBJ databases">
        <authorList>
            <consortium name="Pathogen Informatics"/>
        </authorList>
    </citation>
    <scope>NUCLEOTIDE SEQUENCE [LARGE SCALE GENOMIC DNA]</scope>
    <source>
        <strain evidence="1 2">104</strain>
    </source>
</reference>
<organism evidence="1 2">
    <name type="scientific">Mycobacteroides abscessus subsp. abscessus</name>
    <dbReference type="NCBI Taxonomy" id="1185650"/>
    <lineage>
        <taxon>Bacteria</taxon>
        <taxon>Bacillati</taxon>
        <taxon>Actinomycetota</taxon>
        <taxon>Actinomycetes</taxon>
        <taxon>Mycobacteriales</taxon>
        <taxon>Mycobacteriaceae</taxon>
        <taxon>Mycobacteroides</taxon>
        <taxon>Mycobacteroides abscessus</taxon>
    </lineage>
</organism>
<comment type="caution">
    <text evidence="1">The sequence shown here is derived from an EMBL/GenBank/DDBJ whole genome shotgun (WGS) entry which is preliminary data.</text>
</comment>
<name>A0AB38D220_9MYCO</name>
<accession>A0AB38D220</accession>
<evidence type="ECO:0008006" key="3">
    <source>
        <dbReference type="Google" id="ProtNLM"/>
    </source>
</evidence>
<proteinExistence type="predicted"/>
<evidence type="ECO:0000313" key="2">
    <source>
        <dbReference type="Proteomes" id="UP000185210"/>
    </source>
</evidence>
<dbReference type="AlphaFoldDB" id="A0AB38D220"/>
<dbReference type="EMBL" id="FSHM01000004">
    <property type="protein sequence ID" value="SIB23772.1"/>
    <property type="molecule type" value="Genomic_DNA"/>
</dbReference>